<evidence type="ECO:0000313" key="10">
    <source>
        <dbReference type="Proteomes" id="UP000217083"/>
    </source>
</evidence>
<feature type="transmembrane region" description="Helical" evidence="7">
    <location>
        <begin position="255"/>
        <end position="275"/>
    </location>
</feature>
<reference evidence="9 10" key="2">
    <citation type="submission" date="2017-09" db="EMBL/GenBank/DDBJ databases">
        <title>Bacillus patelloidae sp. nov., isolated from the intestinal tract of a marine limpet.</title>
        <authorList>
            <person name="Liu R."/>
            <person name="Dong C."/>
            <person name="Shao Z."/>
        </authorList>
    </citation>
    <scope>NUCLEOTIDE SEQUENCE [LARGE SCALE GENOMIC DNA]</scope>
    <source>
        <strain evidence="9 10">SA5d-4</strain>
    </source>
</reference>
<reference evidence="10" key="1">
    <citation type="submission" date="2017-08" db="EMBL/GenBank/DDBJ databases">
        <authorList>
            <person name="Huang Z."/>
        </authorList>
    </citation>
    <scope>NUCLEOTIDE SEQUENCE [LARGE SCALE GENOMIC DNA]</scope>
    <source>
        <strain evidence="10">SA5d-4</strain>
    </source>
</reference>
<comment type="caution">
    <text evidence="9">The sequence shown here is derived from an EMBL/GenBank/DDBJ whole genome shotgun (WGS) entry which is preliminary data.</text>
</comment>
<dbReference type="PANTHER" id="PTHR43266:SF2">
    <property type="entry name" value="MAJOR FACILITATOR SUPERFAMILY (MFS) PROFILE DOMAIN-CONTAINING PROTEIN"/>
    <property type="match status" value="1"/>
</dbReference>
<protein>
    <submittedName>
        <fullName evidence="9">MFS transporter</fullName>
    </submittedName>
</protein>
<dbReference type="SUPFAM" id="SSF103473">
    <property type="entry name" value="MFS general substrate transporter"/>
    <property type="match status" value="1"/>
</dbReference>
<proteinExistence type="predicted"/>
<keyword evidence="6 7" id="KW-0472">Membrane</keyword>
<evidence type="ECO:0000256" key="4">
    <source>
        <dbReference type="ARBA" id="ARBA00022692"/>
    </source>
</evidence>
<feature type="transmembrane region" description="Helical" evidence="7">
    <location>
        <begin position="371"/>
        <end position="394"/>
    </location>
</feature>
<evidence type="ECO:0000256" key="2">
    <source>
        <dbReference type="ARBA" id="ARBA00022448"/>
    </source>
</evidence>
<evidence type="ECO:0000256" key="3">
    <source>
        <dbReference type="ARBA" id="ARBA00022475"/>
    </source>
</evidence>
<comment type="subcellular location">
    <subcellularLocation>
        <location evidence="1">Cell membrane</location>
        <topology evidence="1">Multi-pass membrane protein</topology>
    </subcellularLocation>
</comment>
<keyword evidence="4 7" id="KW-0812">Transmembrane</keyword>
<dbReference type="InterPro" id="IPR020846">
    <property type="entry name" value="MFS_dom"/>
</dbReference>
<keyword evidence="2" id="KW-0813">Transport</keyword>
<dbReference type="Pfam" id="PF07690">
    <property type="entry name" value="MFS_1"/>
    <property type="match status" value="2"/>
</dbReference>
<feature type="domain" description="Major facilitator superfamily (MFS) profile" evidence="8">
    <location>
        <begin position="1"/>
        <end position="398"/>
    </location>
</feature>
<feature type="transmembrane region" description="Helical" evidence="7">
    <location>
        <begin position="76"/>
        <end position="94"/>
    </location>
</feature>
<keyword evidence="5 7" id="KW-1133">Transmembrane helix</keyword>
<evidence type="ECO:0000256" key="7">
    <source>
        <dbReference type="SAM" id="Phobius"/>
    </source>
</evidence>
<feature type="transmembrane region" description="Helical" evidence="7">
    <location>
        <begin position="43"/>
        <end position="64"/>
    </location>
</feature>
<dbReference type="RefSeq" id="WP_094925807.1">
    <property type="nucleotide sequence ID" value="NZ_NPIA01000007.1"/>
</dbReference>
<dbReference type="PANTHER" id="PTHR43266">
    <property type="entry name" value="MACROLIDE-EFFLUX PROTEIN"/>
    <property type="match status" value="1"/>
</dbReference>
<dbReference type="Gene3D" id="1.20.1250.20">
    <property type="entry name" value="MFS general substrate transporter like domains"/>
    <property type="match status" value="1"/>
</dbReference>
<feature type="transmembrane region" description="Helical" evidence="7">
    <location>
        <begin position="346"/>
        <end position="365"/>
    </location>
</feature>
<evidence type="ECO:0000256" key="1">
    <source>
        <dbReference type="ARBA" id="ARBA00004651"/>
    </source>
</evidence>
<keyword evidence="3" id="KW-1003">Cell membrane</keyword>
<dbReference type="Proteomes" id="UP000217083">
    <property type="component" value="Unassembled WGS sequence"/>
</dbReference>
<dbReference type="AlphaFoldDB" id="A0A263BRX4"/>
<evidence type="ECO:0000313" key="9">
    <source>
        <dbReference type="EMBL" id="OZM56318.1"/>
    </source>
</evidence>
<gene>
    <name evidence="9" type="ORF">CIB95_12955</name>
</gene>
<feature type="transmembrane region" description="Helical" evidence="7">
    <location>
        <begin position="282"/>
        <end position="300"/>
    </location>
</feature>
<dbReference type="PROSITE" id="PS50850">
    <property type="entry name" value="MFS"/>
    <property type="match status" value="1"/>
</dbReference>
<dbReference type="InterPro" id="IPR011701">
    <property type="entry name" value="MFS"/>
</dbReference>
<dbReference type="EMBL" id="NPIA01000007">
    <property type="protein sequence ID" value="OZM56318.1"/>
    <property type="molecule type" value="Genomic_DNA"/>
</dbReference>
<dbReference type="InterPro" id="IPR036259">
    <property type="entry name" value="MFS_trans_sf"/>
</dbReference>
<feature type="transmembrane region" description="Helical" evidence="7">
    <location>
        <begin position="218"/>
        <end position="235"/>
    </location>
</feature>
<feature type="transmembrane region" description="Helical" evidence="7">
    <location>
        <begin position="164"/>
        <end position="183"/>
    </location>
</feature>
<feature type="transmembrane region" description="Helical" evidence="7">
    <location>
        <begin position="100"/>
        <end position="125"/>
    </location>
</feature>
<evidence type="ECO:0000256" key="5">
    <source>
        <dbReference type="ARBA" id="ARBA00022989"/>
    </source>
</evidence>
<evidence type="ECO:0000259" key="8">
    <source>
        <dbReference type="PROSITE" id="PS50850"/>
    </source>
</evidence>
<feature type="transmembrane region" description="Helical" evidence="7">
    <location>
        <begin position="306"/>
        <end position="325"/>
    </location>
</feature>
<dbReference type="PRINTS" id="PR01988">
    <property type="entry name" value="EXPORTERBACE"/>
</dbReference>
<sequence>MIKNLKDWKEPTLLLSSMGISSIGDFIYLVAINIIVYQLTGSATAVAGLWIVGPLTNIITKFWTGSFIDYRSKRKVMIVTYIIRATFICLIPLAPNIAVIYGILVILSVAKAFFHPSSMTYVAILVPKEKRKQFNSISSFTSSGAFIIGPAIGGSLILLTTVEATLWLNALFFLFSAILLFFLPDKENINKDTIPTLTFSQVVQDFSVVQKFMSQNKYLTFTYLGFIIVMLFTFAMDAQEVVFTQQVIGLSEMEYSLLISITGIGSVIGAMLLSIFSNFFSLRYMIVTGIVMMTIGYVTYAFSWSFLSIVVGFVILGFFNVFLNAGITTFYQNNVPVEIMGRVTSIYQLIQSAAQVVFILVTGFVADLISLRLTIITMALVMLFLSIIFSLSVLKPSKAFYYREDYSEKDKLSV</sequence>
<dbReference type="InterPro" id="IPR022324">
    <property type="entry name" value="Bacilysin_exporter_BacE_put"/>
</dbReference>
<dbReference type="CDD" id="cd06173">
    <property type="entry name" value="MFS_MefA_like"/>
    <property type="match status" value="1"/>
</dbReference>
<name>A0A263BRX4_9BACI</name>
<evidence type="ECO:0000256" key="6">
    <source>
        <dbReference type="ARBA" id="ARBA00023136"/>
    </source>
</evidence>
<organism evidence="9 10">
    <name type="scientific">Lottiidibacillus patelloidae</name>
    <dbReference type="NCBI Taxonomy" id="2670334"/>
    <lineage>
        <taxon>Bacteria</taxon>
        <taxon>Bacillati</taxon>
        <taxon>Bacillota</taxon>
        <taxon>Bacilli</taxon>
        <taxon>Bacillales</taxon>
        <taxon>Bacillaceae</taxon>
        <taxon>Lottiidibacillus</taxon>
    </lineage>
</organism>
<accession>A0A263BRX4</accession>
<keyword evidence="10" id="KW-1185">Reference proteome</keyword>
<dbReference type="GO" id="GO:0022857">
    <property type="term" value="F:transmembrane transporter activity"/>
    <property type="evidence" value="ECO:0007669"/>
    <property type="project" value="InterPro"/>
</dbReference>
<feature type="transmembrane region" description="Helical" evidence="7">
    <location>
        <begin position="137"/>
        <end position="158"/>
    </location>
</feature>
<dbReference type="GO" id="GO:0005886">
    <property type="term" value="C:plasma membrane"/>
    <property type="evidence" value="ECO:0007669"/>
    <property type="project" value="UniProtKB-SubCell"/>
</dbReference>
<feature type="transmembrane region" description="Helical" evidence="7">
    <location>
        <begin position="12"/>
        <end position="37"/>
    </location>
</feature>